<dbReference type="EMBL" id="CM020618">
    <property type="protein sequence ID" value="KAK1858283.1"/>
    <property type="molecule type" value="Genomic_DNA"/>
</dbReference>
<protein>
    <submittedName>
        <fullName evidence="1">Uncharacterized protein</fullName>
    </submittedName>
</protein>
<organism evidence="1 2">
    <name type="scientific">Pyropia yezoensis</name>
    <name type="common">Susabi-nori</name>
    <name type="synonym">Porphyra yezoensis</name>
    <dbReference type="NCBI Taxonomy" id="2788"/>
    <lineage>
        <taxon>Eukaryota</taxon>
        <taxon>Rhodophyta</taxon>
        <taxon>Bangiophyceae</taxon>
        <taxon>Bangiales</taxon>
        <taxon>Bangiaceae</taxon>
        <taxon>Pyropia</taxon>
    </lineage>
</organism>
<evidence type="ECO:0000313" key="1">
    <source>
        <dbReference type="EMBL" id="KAK1858283.1"/>
    </source>
</evidence>
<comment type="caution">
    <text evidence="1">The sequence shown here is derived from an EMBL/GenBank/DDBJ whole genome shotgun (WGS) entry which is preliminary data.</text>
</comment>
<gene>
    <name evidence="1" type="ORF">I4F81_000893</name>
</gene>
<proteinExistence type="predicted"/>
<reference evidence="1" key="1">
    <citation type="submission" date="2019-11" db="EMBL/GenBank/DDBJ databases">
        <title>Nori genome reveals adaptations in red seaweeds to the harsh intertidal environment.</title>
        <authorList>
            <person name="Wang D."/>
            <person name="Mao Y."/>
        </authorList>
    </citation>
    <scope>NUCLEOTIDE SEQUENCE</scope>
    <source>
        <tissue evidence="1">Gametophyte</tissue>
    </source>
</reference>
<evidence type="ECO:0000313" key="2">
    <source>
        <dbReference type="Proteomes" id="UP000798662"/>
    </source>
</evidence>
<sequence>MASTPAGSGPAPTLVTLRQLPAARYATLLAATVYAPADRRGPPRRPAAVSHLEVYKYTERIAGTLRSAGVRPGTVVAVVSPPCLEAVCFFLAAQWVGAIAAPLPPTLGADALATALTAVGARAVACRPDEPVPTAAVEAADAAGVLAWHLTRSVNEGVGLDVRGRFAAEGAAWKGGAGDFTIDPDEVAVHLLTGWASEDDADSDEEDEAPQADPDAPLPAGATVLRLTHAMVAAAAVSFSSVYGLATGDTSVWGAGLHDADGVVTLIATLYSGGHLVIPPPPAGNDVSSSAPPPPTVAGLAGTHGASWLSLPPSAASAVFAAPTITSLLHVRVTSPSSRGGVAAPSALPAWCPPEAVGVGALVSPADPAGGLRAPPGLEIAAVTRGEDGEWSRVLPGESGVLAVRGASVAAARLPAGSDSTAAAGAAPFVLAEEVSAAASGPASTASSDVEEGYEAGGSRASDASDGGSGGGAGATSGGPAVEGPGRGPLAARLWMPTADRGSVDAAGVVSVDVAASRREVAAAAAAAEAARAAQEQEEKELASKAAVAAAAAAAASAAAAAAAAKAKADAEAEEEAAQRAEDEAAGKRAEEQAAAAATAQGTTSREVEVEEEAGLDGATAAAILGRLEAIESNHAALEAELVAAHNAELADLNRRLRDAESAALAAASAADRSAVGATSTTVVTTVPTEPVVMDVRMDAVEACAMAAAASAEDAHQQTAAAVAAAKSIAESAFGLTIDAGGQMRLAPGGGAVGAAAAAASRSVPSAGGLLVGNTGEQTGLVKRVEVSLGEVEAALRSHPAVADARAFGRTDARSGGADVHVAFVTLPGARVSEPWLRLHAQSMLPSTMVPRKFYQVDDLPSDVSRAALAASTGLRDMSGYTGVNAAHLHVKQPAWRPAIKAPKKVSAG</sequence>
<dbReference type="Proteomes" id="UP000798662">
    <property type="component" value="Chromosome 1"/>
</dbReference>
<name>A0ACC3BKY2_PYRYE</name>
<keyword evidence="2" id="KW-1185">Reference proteome</keyword>
<accession>A0ACC3BKY2</accession>